<evidence type="ECO:0000313" key="2">
    <source>
        <dbReference type="Proteomes" id="UP000095472"/>
    </source>
</evidence>
<name>A0ACD5GS64_9CYAN</name>
<protein>
    <submittedName>
        <fullName evidence="1">Uncharacterized protein</fullName>
    </submittedName>
</protein>
<evidence type="ECO:0000313" key="1">
    <source>
        <dbReference type="EMBL" id="XPM63718.1"/>
    </source>
</evidence>
<dbReference type="EMBL" id="CP182909">
    <property type="protein sequence ID" value="XPM63718.1"/>
    <property type="molecule type" value="Genomic_DNA"/>
</dbReference>
<accession>A0ACD5GS64</accession>
<dbReference type="Proteomes" id="UP000095472">
    <property type="component" value="Chromosome"/>
</dbReference>
<sequence length="137" mass="14946">MGRWEDGGKKGIGSWELGVGSWGRRGWGDGEMGGWGEEGSWELGVGGWGRRELGVGSWELGKKRMGGWGDGRMGGRRGIEVNTDLFPTQHSFPHSAHRYAEASYSTFHSALPSPLGTRNSELCTLSPTQHSALYTQH</sequence>
<proteinExistence type="predicted"/>
<reference evidence="1 2" key="1">
    <citation type="journal article" date="2016" name="Genome Announc.">
        <title>Draft Genome Sequence of the Thermotolerant Cyanobacterium Desertifilum sp. IPPAS B-1220.</title>
        <authorList>
            <person name="Mironov K.S."/>
            <person name="Sinetova M.A."/>
            <person name="Bolatkhan K."/>
            <person name="Zayadan B.K."/>
            <person name="Ustinova V.V."/>
            <person name="Kupriyanova E.V."/>
            <person name="Skrypnik A.N."/>
            <person name="Gogoleva N.E."/>
            <person name="Gogolev Y.V."/>
            <person name="Los D.A."/>
        </authorList>
    </citation>
    <scope>NUCLEOTIDE SEQUENCE [LARGE SCALE GENOMIC DNA]</scope>
    <source>
        <strain evidence="1 2">IPPAS B-1220</strain>
    </source>
</reference>
<gene>
    <name evidence="1" type="ORF">BH720_031615</name>
</gene>
<organism evidence="1 2">
    <name type="scientific">Desertifilum tharense IPPAS B-1220</name>
    <dbReference type="NCBI Taxonomy" id="1781255"/>
    <lineage>
        <taxon>Bacteria</taxon>
        <taxon>Bacillati</taxon>
        <taxon>Cyanobacteriota</taxon>
        <taxon>Cyanophyceae</taxon>
        <taxon>Desertifilales</taxon>
        <taxon>Desertifilaceae</taxon>
        <taxon>Desertifilum</taxon>
    </lineage>
</organism>
<keyword evidence="2" id="KW-1185">Reference proteome</keyword>